<evidence type="ECO:0000256" key="1">
    <source>
        <dbReference type="ARBA" id="ARBA00007406"/>
    </source>
</evidence>
<organism evidence="6 7">
    <name type="scientific">Virgibacillus byunsanensis</name>
    <dbReference type="NCBI Taxonomy" id="570945"/>
    <lineage>
        <taxon>Bacteria</taxon>
        <taxon>Bacillati</taxon>
        <taxon>Bacillota</taxon>
        <taxon>Bacilli</taxon>
        <taxon>Bacillales</taxon>
        <taxon>Bacillaceae</taxon>
        <taxon>Virgibacillus</taxon>
    </lineage>
</organism>
<evidence type="ECO:0000313" key="7">
    <source>
        <dbReference type="Proteomes" id="UP001597040"/>
    </source>
</evidence>
<comment type="similarity">
    <text evidence="1 3">Belongs to the glyceraldehyde-3-phosphate dehydrogenase family.</text>
</comment>
<dbReference type="NCBIfam" id="TIGR01534">
    <property type="entry name" value="GAPDH-I"/>
    <property type="match status" value="1"/>
</dbReference>
<dbReference type="Proteomes" id="UP001597040">
    <property type="component" value="Unassembled WGS sequence"/>
</dbReference>
<dbReference type="PRINTS" id="PR00078">
    <property type="entry name" value="G3PDHDRGNASE"/>
</dbReference>
<name>A0ABW3LKC0_9BACI</name>
<dbReference type="SUPFAM" id="SSF51735">
    <property type="entry name" value="NAD(P)-binding Rossmann-fold domains"/>
    <property type="match status" value="1"/>
</dbReference>
<dbReference type="PIRSF" id="PIRSF000149">
    <property type="entry name" value="GAP_DH"/>
    <property type="match status" value="1"/>
</dbReference>
<dbReference type="Gene3D" id="3.40.50.720">
    <property type="entry name" value="NAD(P)-binding Rossmann-like Domain"/>
    <property type="match status" value="1"/>
</dbReference>
<dbReference type="PROSITE" id="PS00071">
    <property type="entry name" value="GAPDH"/>
    <property type="match status" value="1"/>
</dbReference>
<keyword evidence="7" id="KW-1185">Reference proteome</keyword>
<dbReference type="CDD" id="cd18126">
    <property type="entry name" value="GAPDH_I_C"/>
    <property type="match status" value="1"/>
</dbReference>
<dbReference type="EMBL" id="JBHTKJ010000013">
    <property type="protein sequence ID" value="MFD1038092.1"/>
    <property type="molecule type" value="Genomic_DNA"/>
</dbReference>
<evidence type="ECO:0000256" key="3">
    <source>
        <dbReference type="RuleBase" id="RU000397"/>
    </source>
</evidence>
<dbReference type="EC" id="1.2.1.-" evidence="4"/>
<proteinExistence type="inferred from homology"/>
<evidence type="ECO:0000256" key="4">
    <source>
        <dbReference type="RuleBase" id="RU361160"/>
    </source>
</evidence>
<dbReference type="PANTHER" id="PTHR43148">
    <property type="entry name" value="GLYCERALDEHYDE-3-PHOSPHATE DEHYDROGENASE 2"/>
    <property type="match status" value="1"/>
</dbReference>
<dbReference type="InterPro" id="IPR020831">
    <property type="entry name" value="GlycerAld/Erythrose_P_DH"/>
</dbReference>
<dbReference type="CDD" id="cd05214">
    <property type="entry name" value="GAPDH_I_N"/>
    <property type="match status" value="1"/>
</dbReference>
<accession>A0ABW3LKC0</accession>
<dbReference type="SUPFAM" id="SSF55347">
    <property type="entry name" value="Glyceraldehyde-3-phosphate dehydrogenase-like, C-terminal domain"/>
    <property type="match status" value="1"/>
</dbReference>
<evidence type="ECO:0000256" key="2">
    <source>
        <dbReference type="ARBA" id="ARBA00023002"/>
    </source>
</evidence>
<evidence type="ECO:0000313" key="6">
    <source>
        <dbReference type="EMBL" id="MFD1038092.1"/>
    </source>
</evidence>
<reference evidence="7" key="1">
    <citation type="journal article" date="2019" name="Int. J. Syst. Evol. Microbiol.">
        <title>The Global Catalogue of Microorganisms (GCM) 10K type strain sequencing project: providing services to taxonomists for standard genome sequencing and annotation.</title>
        <authorList>
            <consortium name="The Broad Institute Genomics Platform"/>
            <consortium name="The Broad Institute Genome Sequencing Center for Infectious Disease"/>
            <person name="Wu L."/>
            <person name="Ma J."/>
        </authorList>
    </citation>
    <scope>NUCLEOTIDE SEQUENCE [LARGE SCALE GENOMIC DNA]</scope>
    <source>
        <strain evidence="7">CCUG 56754</strain>
    </source>
</reference>
<dbReference type="Pfam" id="PF02800">
    <property type="entry name" value="Gp_dh_C"/>
    <property type="match status" value="1"/>
</dbReference>
<dbReference type="InterPro" id="IPR020829">
    <property type="entry name" value="GlycerAld_3-P_DH_cat"/>
</dbReference>
<gene>
    <name evidence="6" type="ORF">ACFQ3N_06670</name>
</gene>
<dbReference type="SMART" id="SM00846">
    <property type="entry name" value="Gp_dh_N"/>
    <property type="match status" value="1"/>
</dbReference>
<dbReference type="RefSeq" id="WP_390360755.1">
    <property type="nucleotide sequence ID" value="NZ_JBHTKJ010000013.1"/>
</dbReference>
<protein>
    <recommendedName>
        <fullName evidence="4">Glyceraldehyde-3-phosphate dehydrogenase</fullName>
        <ecNumber evidence="4">1.2.1.-</ecNumber>
    </recommendedName>
</protein>
<dbReference type="Pfam" id="PF00044">
    <property type="entry name" value="Gp_dh_N"/>
    <property type="match status" value="1"/>
</dbReference>
<dbReference type="Gene3D" id="3.30.360.10">
    <property type="entry name" value="Dihydrodipicolinate Reductase, domain 2"/>
    <property type="match status" value="1"/>
</dbReference>
<comment type="caution">
    <text evidence="6">The sequence shown here is derived from an EMBL/GenBank/DDBJ whole genome shotgun (WGS) entry which is preliminary data.</text>
</comment>
<dbReference type="NCBIfam" id="NF005830">
    <property type="entry name" value="PRK07729.1"/>
    <property type="match status" value="1"/>
</dbReference>
<sequence>MNKTRLAINGFGRIGRMVFRQAITDNQLEVVAINASYPPETLAHLIKYDSVHGIFNGEVKALNDYIEVNGKKVLLVHSRDPQQLPWKENDIDVVIEATGKFKTKEDAGLHLVAGAKKVVITAPGKEIDKTIVMGVNHMDYNPGEDDVISNASCTTNCLAPIVKVLDDYFSIVNGLMTTVHAFTNDQKNLDNPHKDLRRARGCTQSIIPTSTGAAKALGEVLPHLHGKLHGMALRVPTPNVSLVDLVVDVTEEVTINQVNDAFRQEAQNDLKGIVKYTDEPLVSIDYTSTDYSAIIDGLSTMVMGDNKIKIIAWYDNEWGYSSRVVDLAKYVGSYLHQEQVKIS</sequence>
<dbReference type="InterPro" id="IPR020828">
    <property type="entry name" value="GlycerAld_3-P_DH_NAD(P)-bd"/>
</dbReference>
<feature type="domain" description="Glyceraldehyde 3-phosphate dehydrogenase NAD(P) binding" evidence="5">
    <location>
        <begin position="4"/>
        <end position="153"/>
    </location>
</feature>
<dbReference type="InterPro" id="IPR020830">
    <property type="entry name" value="GlycerAld_3-P_DH_AS"/>
</dbReference>
<keyword evidence="2 4" id="KW-0560">Oxidoreductase</keyword>
<dbReference type="InterPro" id="IPR036291">
    <property type="entry name" value="NAD(P)-bd_dom_sf"/>
</dbReference>
<dbReference type="InterPro" id="IPR006424">
    <property type="entry name" value="Glyceraldehyde-3-P_DH_1"/>
</dbReference>
<evidence type="ECO:0000259" key="5">
    <source>
        <dbReference type="SMART" id="SM00846"/>
    </source>
</evidence>